<dbReference type="Proteomes" id="UP000253034">
    <property type="component" value="Unassembled WGS sequence"/>
</dbReference>
<gene>
    <name evidence="1" type="ORF">DFR58_13934</name>
</gene>
<proteinExistence type="predicted"/>
<dbReference type="Gene3D" id="2.160.20.10">
    <property type="entry name" value="Single-stranded right-handed beta-helix, Pectin lyase-like"/>
    <property type="match status" value="1"/>
</dbReference>
<reference evidence="1 2" key="1">
    <citation type="submission" date="2018-07" db="EMBL/GenBank/DDBJ databases">
        <title>Genomic Encyclopedia of Type Strains, Phase IV (KMG-IV): sequencing the most valuable type-strain genomes for metagenomic binning, comparative biology and taxonomic classification.</title>
        <authorList>
            <person name="Goeker M."/>
        </authorList>
    </citation>
    <scope>NUCLEOTIDE SEQUENCE [LARGE SCALE GENOMIC DNA]</scope>
    <source>
        <strain evidence="1 2">DSM 27016</strain>
    </source>
</reference>
<accession>A0A369AJ34</accession>
<dbReference type="AlphaFoldDB" id="A0A369AJ34"/>
<evidence type="ECO:0008006" key="3">
    <source>
        <dbReference type="Google" id="ProtNLM"/>
    </source>
</evidence>
<dbReference type="SUPFAM" id="SSF51126">
    <property type="entry name" value="Pectin lyase-like"/>
    <property type="match status" value="1"/>
</dbReference>
<name>A0A369AJ34_9FIRM</name>
<evidence type="ECO:0000313" key="2">
    <source>
        <dbReference type="Proteomes" id="UP000253034"/>
    </source>
</evidence>
<sequence>MQLALFAKVAFTLSTEGKILLILMSVVLLISSSFTSFADTEQISQLPTEEAFQEEILEMDEFENASVDYSAMLAAGDSIDGNASDVTYYVDGENGNDANTGLTGYPTKTIQACINKLKKINAGRRKIYIEENTYTENININNFHGGEIYIQGNNVSVNGKINIYDNTANIEVLRISLNDTGNQFDIYDNGNVSLYNCYKRLPDLSSYTSSVNVSKTSLRLVNCVFQYQYIAIYANNGAMVTLQNVDGLSNNIALYSVRSIIFKDSASEITGTTPQTKSAGGQIFS</sequence>
<protein>
    <recommendedName>
        <fullName evidence="3">DUF1565 domain-containing protein</fullName>
    </recommendedName>
</protein>
<organism evidence="1 2">
    <name type="scientific">Anaerobacterium chartisolvens</name>
    <dbReference type="NCBI Taxonomy" id="1297424"/>
    <lineage>
        <taxon>Bacteria</taxon>
        <taxon>Bacillati</taxon>
        <taxon>Bacillota</taxon>
        <taxon>Clostridia</taxon>
        <taxon>Eubacteriales</taxon>
        <taxon>Oscillospiraceae</taxon>
        <taxon>Anaerobacterium</taxon>
    </lineage>
</organism>
<comment type="caution">
    <text evidence="1">The sequence shown here is derived from an EMBL/GenBank/DDBJ whole genome shotgun (WGS) entry which is preliminary data.</text>
</comment>
<dbReference type="InterPro" id="IPR012334">
    <property type="entry name" value="Pectin_lyas_fold"/>
</dbReference>
<keyword evidence="2" id="KW-1185">Reference proteome</keyword>
<evidence type="ECO:0000313" key="1">
    <source>
        <dbReference type="EMBL" id="RCX09095.1"/>
    </source>
</evidence>
<dbReference type="EMBL" id="QPJT01000039">
    <property type="protein sequence ID" value="RCX09095.1"/>
    <property type="molecule type" value="Genomic_DNA"/>
</dbReference>
<dbReference type="InterPro" id="IPR011050">
    <property type="entry name" value="Pectin_lyase_fold/virulence"/>
</dbReference>